<keyword evidence="2" id="KW-1185">Reference proteome</keyword>
<protein>
    <submittedName>
        <fullName evidence="1">Uncharacterized protein</fullName>
    </submittedName>
</protein>
<dbReference type="EMBL" id="JAIWYP010000005">
    <property type="protein sequence ID" value="KAH3824331.1"/>
    <property type="molecule type" value="Genomic_DNA"/>
</dbReference>
<dbReference type="AlphaFoldDB" id="A0A9D4JU77"/>
<name>A0A9D4JU77_DREPO</name>
<evidence type="ECO:0000313" key="1">
    <source>
        <dbReference type="EMBL" id="KAH3824331.1"/>
    </source>
</evidence>
<accession>A0A9D4JU77</accession>
<reference evidence="1" key="1">
    <citation type="journal article" date="2019" name="bioRxiv">
        <title>The Genome of the Zebra Mussel, Dreissena polymorpha: A Resource for Invasive Species Research.</title>
        <authorList>
            <person name="McCartney M.A."/>
            <person name="Auch B."/>
            <person name="Kono T."/>
            <person name="Mallez S."/>
            <person name="Zhang Y."/>
            <person name="Obille A."/>
            <person name="Becker A."/>
            <person name="Abrahante J.E."/>
            <person name="Garbe J."/>
            <person name="Badalamenti J.P."/>
            <person name="Herman A."/>
            <person name="Mangelson H."/>
            <person name="Liachko I."/>
            <person name="Sullivan S."/>
            <person name="Sone E.D."/>
            <person name="Koren S."/>
            <person name="Silverstein K.A.T."/>
            <person name="Beckman K.B."/>
            <person name="Gohl D.M."/>
        </authorList>
    </citation>
    <scope>NUCLEOTIDE SEQUENCE</scope>
    <source>
        <strain evidence="1">Duluth1</strain>
        <tissue evidence="1">Whole animal</tissue>
    </source>
</reference>
<comment type="caution">
    <text evidence="1">The sequence shown here is derived from an EMBL/GenBank/DDBJ whole genome shotgun (WGS) entry which is preliminary data.</text>
</comment>
<organism evidence="1 2">
    <name type="scientific">Dreissena polymorpha</name>
    <name type="common">Zebra mussel</name>
    <name type="synonym">Mytilus polymorpha</name>
    <dbReference type="NCBI Taxonomy" id="45954"/>
    <lineage>
        <taxon>Eukaryota</taxon>
        <taxon>Metazoa</taxon>
        <taxon>Spiralia</taxon>
        <taxon>Lophotrochozoa</taxon>
        <taxon>Mollusca</taxon>
        <taxon>Bivalvia</taxon>
        <taxon>Autobranchia</taxon>
        <taxon>Heteroconchia</taxon>
        <taxon>Euheterodonta</taxon>
        <taxon>Imparidentia</taxon>
        <taxon>Neoheterodontei</taxon>
        <taxon>Myida</taxon>
        <taxon>Dreissenoidea</taxon>
        <taxon>Dreissenidae</taxon>
        <taxon>Dreissena</taxon>
    </lineage>
</organism>
<sequence>MRLAHEIFGSRYVLSLNIVVVVPLKDWPPPLPVNDGEPGEVRIGYEGRDVLFNLQQVAAQVAKLIL</sequence>
<reference evidence="1" key="2">
    <citation type="submission" date="2020-11" db="EMBL/GenBank/DDBJ databases">
        <authorList>
            <person name="McCartney M.A."/>
            <person name="Auch B."/>
            <person name="Kono T."/>
            <person name="Mallez S."/>
            <person name="Becker A."/>
            <person name="Gohl D.M."/>
            <person name="Silverstein K.A.T."/>
            <person name="Koren S."/>
            <person name="Bechman K.B."/>
            <person name="Herman A."/>
            <person name="Abrahante J.E."/>
            <person name="Garbe J."/>
        </authorList>
    </citation>
    <scope>NUCLEOTIDE SEQUENCE</scope>
    <source>
        <strain evidence="1">Duluth1</strain>
        <tissue evidence="1">Whole animal</tissue>
    </source>
</reference>
<evidence type="ECO:0000313" key="2">
    <source>
        <dbReference type="Proteomes" id="UP000828390"/>
    </source>
</evidence>
<gene>
    <name evidence="1" type="ORF">DPMN_126166</name>
</gene>
<dbReference type="Proteomes" id="UP000828390">
    <property type="component" value="Unassembled WGS sequence"/>
</dbReference>
<proteinExistence type="predicted"/>